<dbReference type="Pfam" id="PF00126">
    <property type="entry name" value="HTH_1"/>
    <property type="match status" value="1"/>
</dbReference>
<dbReference type="FunFam" id="1.10.10.10:FF:000001">
    <property type="entry name" value="LysR family transcriptional regulator"/>
    <property type="match status" value="1"/>
</dbReference>
<evidence type="ECO:0000256" key="3">
    <source>
        <dbReference type="ARBA" id="ARBA00023125"/>
    </source>
</evidence>
<evidence type="ECO:0000313" key="8">
    <source>
        <dbReference type="Proteomes" id="UP000192936"/>
    </source>
</evidence>
<sequence>MDLRQLQYFMCLYEEGNVTRAARRLNVVQPALSMQIAKLEAELGEKLFERSPQGMIPTAAGRTMFRLFLPILRDIAAAKQEISNLAGRITGQVSIGLIASVTQSVLSRTIEIFSNQYPSVELSVADGYTATFVEQVTSGQLDIAVINRPRKRLALETTDILNEEMVLVSGAARPPPLPDTVRLSDLAQFRLVIPSKRHGLRAVLEQAAEAQGIDLKPQLEIDTLISIAELVARTDWVTVLPSIAVHRGLADGTLRATPIVEPTIMRTLAWLHHPRRPLSLAAVRFMETMNERLIEAANPGAHLDAGRAAAESHQAK</sequence>
<dbReference type="AlphaFoldDB" id="A0A1X7HPJ2"/>
<proteinExistence type="inferred from homology"/>
<dbReference type="GO" id="GO:0003677">
    <property type="term" value="F:DNA binding"/>
    <property type="evidence" value="ECO:0007669"/>
    <property type="project" value="UniProtKB-KW"/>
</dbReference>
<feature type="domain" description="HTH lysR-type" evidence="6">
    <location>
        <begin position="1"/>
        <end position="58"/>
    </location>
</feature>
<dbReference type="Pfam" id="PF03466">
    <property type="entry name" value="LysR_substrate"/>
    <property type="match status" value="1"/>
</dbReference>
<organism evidence="7 8">
    <name type="scientific">Azospirillum oryzae</name>
    <dbReference type="NCBI Taxonomy" id="286727"/>
    <lineage>
        <taxon>Bacteria</taxon>
        <taxon>Pseudomonadati</taxon>
        <taxon>Pseudomonadota</taxon>
        <taxon>Alphaproteobacteria</taxon>
        <taxon>Rhodospirillales</taxon>
        <taxon>Azospirillaceae</taxon>
        <taxon>Azospirillum</taxon>
    </lineage>
</organism>
<keyword evidence="2" id="KW-0805">Transcription regulation</keyword>
<accession>A0A1X7HPJ2</accession>
<dbReference type="PROSITE" id="PS50931">
    <property type="entry name" value="HTH_LYSR"/>
    <property type="match status" value="1"/>
</dbReference>
<evidence type="ECO:0000256" key="2">
    <source>
        <dbReference type="ARBA" id="ARBA00023015"/>
    </source>
</evidence>
<dbReference type="InterPro" id="IPR036390">
    <property type="entry name" value="WH_DNA-bd_sf"/>
</dbReference>
<dbReference type="EMBL" id="FXAK01000009">
    <property type="protein sequence ID" value="SMF89480.1"/>
    <property type="molecule type" value="Genomic_DNA"/>
</dbReference>
<gene>
    <name evidence="7" type="ORF">SAMN02982917_6748</name>
</gene>
<keyword evidence="5" id="KW-0804">Transcription</keyword>
<dbReference type="STRING" id="286727.SAMN02982917_6748"/>
<protein>
    <submittedName>
        <fullName evidence="7">DNA-binding transcriptional regulator, LysR family</fullName>
    </submittedName>
</protein>
<dbReference type="InterPro" id="IPR000847">
    <property type="entry name" value="LysR_HTH_N"/>
</dbReference>
<dbReference type="InterPro" id="IPR005119">
    <property type="entry name" value="LysR_subst-bd"/>
</dbReference>
<dbReference type="Gene3D" id="3.40.190.290">
    <property type="match status" value="1"/>
</dbReference>
<evidence type="ECO:0000259" key="6">
    <source>
        <dbReference type="PROSITE" id="PS50931"/>
    </source>
</evidence>
<dbReference type="PANTHER" id="PTHR30293">
    <property type="entry name" value="TRANSCRIPTIONAL REGULATORY PROTEIN NAC-RELATED"/>
    <property type="match status" value="1"/>
</dbReference>
<dbReference type="PANTHER" id="PTHR30293:SF0">
    <property type="entry name" value="NITROGEN ASSIMILATION REGULATORY PROTEIN NAC"/>
    <property type="match status" value="1"/>
</dbReference>
<evidence type="ECO:0000313" key="7">
    <source>
        <dbReference type="EMBL" id="SMF89480.1"/>
    </source>
</evidence>
<name>A0A1X7HPJ2_9PROT</name>
<dbReference type="SUPFAM" id="SSF53850">
    <property type="entry name" value="Periplasmic binding protein-like II"/>
    <property type="match status" value="1"/>
</dbReference>
<dbReference type="InterPro" id="IPR036388">
    <property type="entry name" value="WH-like_DNA-bd_sf"/>
</dbReference>
<dbReference type="GO" id="GO:0003700">
    <property type="term" value="F:DNA-binding transcription factor activity"/>
    <property type="evidence" value="ECO:0007669"/>
    <property type="project" value="InterPro"/>
</dbReference>
<evidence type="ECO:0000256" key="1">
    <source>
        <dbReference type="ARBA" id="ARBA00009437"/>
    </source>
</evidence>
<keyword evidence="3 7" id="KW-0238">DNA-binding</keyword>
<dbReference type="PRINTS" id="PR00039">
    <property type="entry name" value="HTHLYSR"/>
</dbReference>
<evidence type="ECO:0000256" key="4">
    <source>
        <dbReference type="ARBA" id="ARBA00023159"/>
    </source>
</evidence>
<dbReference type="GO" id="GO:2000142">
    <property type="term" value="P:regulation of DNA-templated transcription initiation"/>
    <property type="evidence" value="ECO:0007669"/>
    <property type="project" value="TreeGrafter"/>
</dbReference>
<dbReference type="Proteomes" id="UP000192936">
    <property type="component" value="Unassembled WGS sequence"/>
</dbReference>
<dbReference type="CDD" id="cd05466">
    <property type="entry name" value="PBP2_LTTR_substrate"/>
    <property type="match status" value="1"/>
</dbReference>
<dbReference type="SUPFAM" id="SSF46785">
    <property type="entry name" value="Winged helix' DNA-binding domain"/>
    <property type="match status" value="1"/>
</dbReference>
<keyword evidence="4" id="KW-0010">Activator</keyword>
<comment type="similarity">
    <text evidence="1">Belongs to the LysR transcriptional regulatory family.</text>
</comment>
<reference evidence="7 8" key="1">
    <citation type="submission" date="2017-04" db="EMBL/GenBank/DDBJ databases">
        <authorList>
            <person name="Afonso C.L."/>
            <person name="Miller P.J."/>
            <person name="Scott M.A."/>
            <person name="Spackman E."/>
            <person name="Goraichik I."/>
            <person name="Dimitrov K.M."/>
            <person name="Suarez D.L."/>
            <person name="Swayne D.E."/>
        </authorList>
    </citation>
    <scope>NUCLEOTIDE SEQUENCE [LARGE SCALE GENOMIC DNA]</scope>
    <source>
        <strain evidence="7 8">A2P</strain>
    </source>
</reference>
<evidence type="ECO:0000256" key="5">
    <source>
        <dbReference type="ARBA" id="ARBA00023163"/>
    </source>
</evidence>
<dbReference type="OrthoDB" id="8479357at2"/>
<dbReference type="Gene3D" id="1.10.10.10">
    <property type="entry name" value="Winged helix-like DNA-binding domain superfamily/Winged helix DNA-binding domain"/>
    <property type="match status" value="1"/>
</dbReference>
<dbReference type="RefSeq" id="WP_085091552.1">
    <property type="nucleotide sequence ID" value="NZ_FXAK01000009.1"/>
</dbReference>